<dbReference type="Proteomes" id="UP001140979">
    <property type="component" value="Unassembled WGS sequence"/>
</dbReference>
<dbReference type="EMBL" id="JAKNBA010000080">
    <property type="protein sequence ID" value="MDE1244217.1"/>
    <property type="molecule type" value="Genomic_DNA"/>
</dbReference>
<organism evidence="2 3">
    <name type="scientific">Vibrio aestuarianus</name>
    <dbReference type="NCBI Taxonomy" id="28171"/>
    <lineage>
        <taxon>Bacteria</taxon>
        <taxon>Pseudomonadati</taxon>
        <taxon>Pseudomonadota</taxon>
        <taxon>Gammaproteobacteria</taxon>
        <taxon>Vibrionales</taxon>
        <taxon>Vibrionaceae</taxon>
        <taxon>Vibrio</taxon>
    </lineage>
</organism>
<sequence>MSFFVLSGFAIAGLLILWTLYIDDLEQFNETLTTLGLFGGFLSGVGTIIAAGAAALGVDSWIKQFKSGKYLVLVWDAQVALRKVHAAETFWYIHAYRRSDDAKDLLKSKSEELNVALDELDNSAHSLDALVNKNAQTLNDVLLIRYVIKRIREYLQNSSMPSTAEEVLHDNEQLVPLNKEFDDAYKQTKDRLDAIENQYSK</sequence>
<keyword evidence="1" id="KW-0812">Transmembrane</keyword>
<keyword evidence="1" id="KW-0472">Membrane</keyword>
<protein>
    <submittedName>
        <fullName evidence="2">Uncharacterized protein</fullName>
    </submittedName>
</protein>
<comment type="caution">
    <text evidence="2">The sequence shown here is derived from an EMBL/GenBank/DDBJ whole genome shotgun (WGS) entry which is preliminary data.</text>
</comment>
<keyword evidence="1" id="KW-1133">Transmembrane helix</keyword>
<name>A0A9X4EZE6_9VIBR</name>
<evidence type="ECO:0000313" key="3">
    <source>
        <dbReference type="Proteomes" id="UP001140979"/>
    </source>
</evidence>
<dbReference type="AlphaFoldDB" id="A0A9X4EZE6"/>
<dbReference type="RefSeq" id="WP_274683982.1">
    <property type="nucleotide sequence ID" value="NZ_JAKNBA010000080.1"/>
</dbReference>
<feature type="transmembrane region" description="Helical" evidence="1">
    <location>
        <begin position="35"/>
        <end position="58"/>
    </location>
</feature>
<evidence type="ECO:0000256" key="1">
    <source>
        <dbReference type="SAM" id="Phobius"/>
    </source>
</evidence>
<evidence type="ECO:0000313" key="2">
    <source>
        <dbReference type="EMBL" id="MDE1244217.1"/>
    </source>
</evidence>
<proteinExistence type="predicted"/>
<gene>
    <name evidence="2" type="ORF">L9W94_19205</name>
</gene>
<reference evidence="2" key="1">
    <citation type="submission" date="2022-02" db="EMBL/GenBank/DDBJ databases">
        <title>Emergence and expansion in Europe of a Vibrio aestuarianus clonal complex pathogenic for oysters.</title>
        <authorList>
            <person name="Mesnil A."/>
            <person name="Travers M.-A."/>
        </authorList>
    </citation>
    <scope>NUCLEOTIDE SEQUENCE</scope>
    <source>
        <strain evidence="2">19_064_11T1</strain>
    </source>
</reference>
<accession>A0A9X4EZE6</accession>